<dbReference type="GO" id="GO:0005524">
    <property type="term" value="F:ATP binding"/>
    <property type="evidence" value="ECO:0007669"/>
    <property type="project" value="UniProtKB-KW"/>
</dbReference>
<comment type="similarity">
    <text evidence="1">Belongs to the AAA ATPase family.</text>
</comment>
<evidence type="ECO:0000256" key="3">
    <source>
        <dbReference type="ARBA" id="ARBA00022840"/>
    </source>
</evidence>
<dbReference type="EMBL" id="BEYU01000036">
    <property type="protein sequence ID" value="GBG27870.1"/>
    <property type="molecule type" value="Genomic_DNA"/>
</dbReference>
<evidence type="ECO:0000256" key="1">
    <source>
        <dbReference type="ARBA" id="ARBA00006914"/>
    </source>
</evidence>
<evidence type="ECO:0000259" key="5">
    <source>
        <dbReference type="SMART" id="SM00382"/>
    </source>
</evidence>
<accession>A0A2R5GA24</accession>
<dbReference type="InterPro" id="IPR041569">
    <property type="entry name" value="AAA_lid_3"/>
</dbReference>
<evidence type="ECO:0000313" key="6">
    <source>
        <dbReference type="EMBL" id="GBG27870.1"/>
    </source>
</evidence>
<dbReference type="Gene3D" id="3.40.50.300">
    <property type="entry name" value="P-loop containing nucleotide triphosphate hydrolases"/>
    <property type="match status" value="2"/>
</dbReference>
<feature type="domain" description="AAA+ ATPase" evidence="5">
    <location>
        <begin position="242"/>
        <end position="406"/>
    </location>
</feature>
<feature type="domain" description="AAA+ ATPase" evidence="5">
    <location>
        <begin position="553"/>
        <end position="690"/>
    </location>
</feature>
<evidence type="ECO:0000256" key="4">
    <source>
        <dbReference type="SAM" id="MobiDB-lite"/>
    </source>
</evidence>
<name>A0A2R5GA24_9STRA</name>
<dbReference type="InterPro" id="IPR027417">
    <property type="entry name" value="P-loop_NTPase"/>
</dbReference>
<feature type="region of interest" description="Disordered" evidence="4">
    <location>
        <begin position="345"/>
        <end position="367"/>
    </location>
</feature>
<evidence type="ECO:0000256" key="2">
    <source>
        <dbReference type="ARBA" id="ARBA00022741"/>
    </source>
</evidence>
<dbReference type="Proteomes" id="UP000241890">
    <property type="component" value="Unassembled WGS sequence"/>
</dbReference>
<dbReference type="GO" id="GO:0042254">
    <property type="term" value="P:ribosome biogenesis"/>
    <property type="evidence" value="ECO:0007669"/>
    <property type="project" value="TreeGrafter"/>
</dbReference>
<dbReference type="GO" id="GO:0016887">
    <property type="term" value="F:ATP hydrolysis activity"/>
    <property type="evidence" value="ECO:0007669"/>
    <property type="project" value="InterPro"/>
</dbReference>
<dbReference type="Pfam" id="PF17862">
    <property type="entry name" value="AAA_lid_3"/>
    <property type="match status" value="2"/>
</dbReference>
<feature type="region of interest" description="Disordered" evidence="4">
    <location>
        <begin position="1"/>
        <end position="45"/>
    </location>
</feature>
<evidence type="ECO:0000313" key="7">
    <source>
        <dbReference type="Proteomes" id="UP000241890"/>
    </source>
</evidence>
<feature type="compositionally biased region" description="Acidic residues" evidence="4">
    <location>
        <begin position="122"/>
        <end position="135"/>
    </location>
</feature>
<comment type="caution">
    <text evidence="6">The sequence shown here is derived from an EMBL/GenBank/DDBJ whole genome shotgun (WGS) entry which is preliminary data.</text>
</comment>
<dbReference type="CDD" id="cd19530">
    <property type="entry name" value="RecA-like_NVL_r2-like"/>
    <property type="match status" value="1"/>
</dbReference>
<protein>
    <submittedName>
        <fullName evidence="6">26S proteasome regulatory subunit 8-like</fullName>
    </submittedName>
</protein>
<feature type="compositionally biased region" description="Basic residues" evidence="4">
    <location>
        <begin position="173"/>
        <end position="182"/>
    </location>
</feature>
<keyword evidence="2" id="KW-0547">Nucleotide-binding</keyword>
<sequence>MAYDTALASTHRGQTPKLATANHPRGTMGKKRRRPAGTGAGPLRGDTLLVNRVHALLDGAEVGAEEDGAPKLTSERAYELLLQKHREYARKSEKGVRQLLSALIIERRQASSRPASPAGGDNESDDSDNDADGDTEDKHNMLNGGLYAAQRKKTRLEQAQQRQQAQEQDRQPVKAKSRKRAIPKSGQLPILPAGDGFGVQAQRPGVRFKDMGGIDSCIKDIRELCAYPLVHPELYEHLGVDPPRGVLLHGPPGSGKTMLARAIAGELDVAFYSISAPEIVSGMSGESEQKLRGLFDAARVNAPAIIFIDEIDAITGKRESSSRGMERRIVAQLLTCMDSLRREVEADDEDLDPNAVASETKEGRAADGTSSGAVLVIGATNRPDALDPALRRAGRFDREIAMGIPDTPARAKILQCLSSRMRLAGDFDFEEVARLTPGFVGADLDALCKEAAVLAVNRVFHSLGSDKTEIGSVDQMREPFSPDQLEPVFVQMSDFLEAVGKVQPSAKREGFATVPSVTWDDIGSLGDIREELSMAITEPIRHPERFRAMGLTAPMGVLLYGPPGCGKTLTAKAIANSSGSNFISVKGPELLNKYVGESERAVRQVFARARTSAPCVVFFDELDALCPRRGSDGSNGVSERVVNQLLTEMDGLEERREVFVIAATNRPDIIDPAILRPGRLDKLLYVPLPTSKDRVSILKTCARKTPMDGSVDLESVGCSPRLERFSGADLNALVKEAAMNALRRIRIEETQKKASEDADAGEAMMVDAGDAVQTSCQTRVNADDFEKAMNSIRPSISEKDQLLYRSMESAPLSNTLDATS</sequence>
<feature type="compositionally biased region" description="Low complexity" evidence="4">
    <location>
        <begin position="157"/>
        <end position="166"/>
    </location>
</feature>
<dbReference type="InterPro" id="IPR003593">
    <property type="entry name" value="AAA+_ATPase"/>
</dbReference>
<dbReference type="PANTHER" id="PTHR23077:SF171">
    <property type="entry name" value="NUCLEAR VALOSIN-CONTAINING PROTEIN-LIKE"/>
    <property type="match status" value="1"/>
</dbReference>
<dbReference type="Gene3D" id="1.10.8.60">
    <property type="match status" value="2"/>
</dbReference>
<dbReference type="SMART" id="SM00382">
    <property type="entry name" value="AAA"/>
    <property type="match status" value="2"/>
</dbReference>
<dbReference type="GO" id="GO:0005634">
    <property type="term" value="C:nucleus"/>
    <property type="evidence" value="ECO:0007669"/>
    <property type="project" value="TreeGrafter"/>
</dbReference>
<dbReference type="GO" id="GO:0003723">
    <property type="term" value="F:RNA binding"/>
    <property type="evidence" value="ECO:0007669"/>
    <property type="project" value="TreeGrafter"/>
</dbReference>
<dbReference type="FunFam" id="3.40.50.300:FF:000149">
    <property type="entry name" value="Nuclear valosin-containing protein-like"/>
    <property type="match status" value="1"/>
</dbReference>
<dbReference type="GO" id="GO:0000502">
    <property type="term" value="C:proteasome complex"/>
    <property type="evidence" value="ECO:0007669"/>
    <property type="project" value="UniProtKB-KW"/>
</dbReference>
<dbReference type="InterPro" id="IPR003959">
    <property type="entry name" value="ATPase_AAA_core"/>
</dbReference>
<gene>
    <name evidence="6" type="ORF">FCC1311_040932</name>
</gene>
<dbReference type="InParanoid" id="A0A2R5GA24"/>
<dbReference type="InterPro" id="IPR003960">
    <property type="entry name" value="ATPase_AAA_CS"/>
</dbReference>
<dbReference type="AlphaFoldDB" id="A0A2R5GA24"/>
<dbReference type="FunFam" id="3.40.50.300:FF:000365">
    <property type="entry name" value="Ribosome biogenesis ATPase RIX7"/>
    <property type="match status" value="1"/>
</dbReference>
<dbReference type="PROSITE" id="PS00674">
    <property type="entry name" value="AAA"/>
    <property type="match status" value="2"/>
</dbReference>
<keyword evidence="3" id="KW-0067">ATP-binding</keyword>
<dbReference type="InterPro" id="IPR050168">
    <property type="entry name" value="AAA_ATPase_domain"/>
</dbReference>
<organism evidence="6 7">
    <name type="scientific">Hondaea fermentalgiana</name>
    <dbReference type="NCBI Taxonomy" id="2315210"/>
    <lineage>
        <taxon>Eukaryota</taxon>
        <taxon>Sar</taxon>
        <taxon>Stramenopiles</taxon>
        <taxon>Bigyra</taxon>
        <taxon>Labyrinthulomycetes</taxon>
        <taxon>Thraustochytrida</taxon>
        <taxon>Thraustochytriidae</taxon>
        <taxon>Hondaea</taxon>
    </lineage>
</organism>
<feature type="region of interest" description="Disordered" evidence="4">
    <location>
        <begin position="108"/>
        <end position="196"/>
    </location>
</feature>
<dbReference type="PANTHER" id="PTHR23077">
    <property type="entry name" value="AAA-FAMILY ATPASE"/>
    <property type="match status" value="1"/>
</dbReference>
<keyword evidence="6" id="KW-0647">Proteasome</keyword>
<dbReference type="SUPFAM" id="SSF52540">
    <property type="entry name" value="P-loop containing nucleoside triphosphate hydrolases"/>
    <property type="match status" value="2"/>
</dbReference>
<dbReference type="OrthoDB" id="27435at2759"/>
<reference evidence="6 7" key="1">
    <citation type="submission" date="2017-12" db="EMBL/GenBank/DDBJ databases">
        <title>Sequencing, de novo assembly and annotation of complete genome of a new Thraustochytrid species, strain FCC1311.</title>
        <authorList>
            <person name="Sedici K."/>
            <person name="Godart F."/>
            <person name="Aiese Cigliano R."/>
            <person name="Sanseverino W."/>
            <person name="Barakat M."/>
            <person name="Ortet P."/>
            <person name="Marechal E."/>
            <person name="Cagnac O."/>
            <person name="Amato A."/>
        </authorList>
    </citation>
    <scope>NUCLEOTIDE SEQUENCE [LARGE SCALE GENOMIC DNA]</scope>
</reference>
<keyword evidence="7" id="KW-1185">Reference proteome</keyword>
<dbReference type="GO" id="GO:1990275">
    <property type="term" value="F:preribosome binding"/>
    <property type="evidence" value="ECO:0007669"/>
    <property type="project" value="TreeGrafter"/>
</dbReference>
<dbReference type="Pfam" id="PF00004">
    <property type="entry name" value="AAA"/>
    <property type="match status" value="2"/>
</dbReference>
<proteinExistence type="inferred from homology"/>